<organism evidence="3 4">
    <name type="scientific">Venenivibrio stagnispumantis</name>
    <dbReference type="NCBI Taxonomy" id="407998"/>
    <lineage>
        <taxon>Bacteria</taxon>
        <taxon>Pseudomonadati</taxon>
        <taxon>Aquificota</taxon>
        <taxon>Aquificia</taxon>
        <taxon>Aquificales</taxon>
        <taxon>Hydrogenothermaceae</taxon>
        <taxon>Venenivibrio</taxon>
    </lineage>
</organism>
<keyword evidence="1" id="KW-0472">Membrane</keyword>
<comment type="caution">
    <text evidence="3">The sequence shown here is derived from an EMBL/GenBank/DDBJ whole genome shotgun (WGS) entry which is preliminary data.</text>
</comment>
<keyword evidence="1" id="KW-1133">Transmembrane helix</keyword>
<evidence type="ECO:0000259" key="2">
    <source>
        <dbReference type="Pfam" id="PF07238"/>
    </source>
</evidence>
<dbReference type="SUPFAM" id="SSF141371">
    <property type="entry name" value="PilZ domain-like"/>
    <property type="match status" value="1"/>
</dbReference>
<keyword evidence="4" id="KW-1185">Reference proteome</keyword>
<protein>
    <submittedName>
        <fullName evidence="3">C-di-GMP-binding flagellar brake protein YcgR, contains PilZNR and PilZ domains</fullName>
    </submittedName>
</protein>
<dbReference type="GO" id="GO:0035438">
    <property type="term" value="F:cyclic-di-GMP binding"/>
    <property type="evidence" value="ECO:0007669"/>
    <property type="project" value="InterPro"/>
</dbReference>
<keyword evidence="3" id="KW-0969">Cilium</keyword>
<name>A0AA45WP88_9AQUI</name>
<accession>A0AA45WP88</accession>
<proteinExistence type="predicted"/>
<dbReference type="AlphaFoldDB" id="A0AA45WP88"/>
<reference evidence="3" key="1">
    <citation type="submission" date="2017-05" db="EMBL/GenBank/DDBJ databases">
        <authorList>
            <person name="Varghese N."/>
            <person name="Submissions S."/>
        </authorList>
    </citation>
    <scope>NUCLEOTIDE SEQUENCE</scope>
    <source>
        <strain evidence="3">DSM 18763</strain>
    </source>
</reference>
<gene>
    <name evidence="3" type="ORF">SAMN06264868_12123</name>
</gene>
<dbReference type="RefSeq" id="WP_265134364.1">
    <property type="nucleotide sequence ID" value="NZ_FXTX01000021.1"/>
</dbReference>
<evidence type="ECO:0000313" key="4">
    <source>
        <dbReference type="Proteomes" id="UP001157947"/>
    </source>
</evidence>
<evidence type="ECO:0000256" key="1">
    <source>
        <dbReference type="SAM" id="Phobius"/>
    </source>
</evidence>
<dbReference type="InterPro" id="IPR009875">
    <property type="entry name" value="PilZ_domain"/>
</dbReference>
<keyword evidence="1" id="KW-0812">Transmembrane</keyword>
<dbReference type="EMBL" id="FXTX01000021">
    <property type="protein sequence ID" value="SMP20867.1"/>
    <property type="molecule type" value="Genomic_DNA"/>
</dbReference>
<feature type="domain" description="PilZ" evidence="2">
    <location>
        <begin position="228"/>
        <end position="336"/>
    </location>
</feature>
<feature type="transmembrane region" description="Helical" evidence="1">
    <location>
        <begin position="27"/>
        <end position="47"/>
    </location>
</feature>
<keyword evidence="3" id="KW-0282">Flagellum</keyword>
<dbReference type="Gene3D" id="2.40.10.220">
    <property type="entry name" value="predicted glycosyltransferase like domains"/>
    <property type="match status" value="1"/>
</dbReference>
<keyword evidence="3" id="KW-0966">Cell projection</keyword>
<dbReference type="Pfam" id="PF07238">
    <property type="entry name" value="PilZ"/>
    <property type="match status" value="1"/>
</dbReference>
<evidence type="ECO:0000313" key="3">
    <source>
        <dbReference type="EMBL" id="SMP20867.1"/>
    </source>
</evidence>
<sequence>MEEKQKSVIEAYKTATQKLEQTNVEGILFLIFLILLIIILIFATTYLTKKLNEVRKKSKFIKYLKEKHLSDEQIDILWDYSLKLGRDPFLSVEFKAPFEKVIDLYEKENPNFNEELIQDLRKKLNFDTIPNFIPLNTTKEIEIFQGGKLVTQDLKNFNVALYDKNERYMYWVVLDPIANIKKGDTVKITFIRKNDGIYNFEGVVEDIEKQGDRIIIKLPHTFDLERHQRREYPRFEIELDALLGIPKKEENKEIIGWISGKIMDVSPGGVKFCITEENKERIPLKTEVYIKFELENREILEKAEIVNIFEKEDILCYGVKFTQIKEAKQKFIFDFITKKQTQLRQLLKEENE</sequence>
<dbReference type="Proteomes" id="UP001157947">
    <property type="component" value="Unassembled WGS sequence"/>
</dbReference>